<evidence type="ECO:0000256" key="3">
    <source>
        <dbReference type="ARBA" id="ARBA00023098"/>
    </source>
</evidence>
<dbReference type="PANTHER" id="PTHR43272:SF32">
    <property type="entry name" value="AMP-DEPENDENT SYNTHETASE_LIGASE DOMAIN-CONTAINING PROTEIN"/>
    <property type="match status" value="1"/>
</dbReference>
<dbReference type="GO" id="GO:0016020">
    <property type="term" value="C:membrane"/>
    <property type="evidence" value="ECO:0007669"/>
    <property type="project" value="TreeGrafter"/>
</dbReference>
<evidence type="ECO:0000313" key="4">
    <source>
        <dbReference type="EMBL" id="CAB4605337.1"/>
    </source>
</evidence>
<dbReference type="EMBL" id="CAEZSR010000399">
    <property type="protein sequence ID" value="CAB4605337.1"/>
    <property type="molecule type" value="Genomic_DNA"/>
</dbReference>
<evidence type="ECO:0000256" key="2">
    <source>
        <dbReference type="ARBA" id="ARBA00022832"/>
    </source>
</evidence>
<dbReference type="PANTHER" id="PTHR43272">
    <property type="entry name" value="LONG-CHAIN-FATTY-ACID--COA LIGASE"/>
    <property type="match status" value="1"/>
</dbReference>
<keyword evidence="2" id="KW-0276">Fatty acid metabolism</keyword>
<accession>A0A6J6GVK4</accession>
<dbReference type="GO" id="GO:0005783">
    <property type="term" value="C:endoplasmic reticulum"/>
    <property type="evidence" value="ECO:0007669"/>
    <property type="project" value="TreeGrafter"/>
</dbReference>
<dbReference type="Gene3D" id="3.30.300.30">
    <property type="match status" value="1"/>
</dbReference>
<dbReference type="Pfam" id="PF23562">
    <property type="entry name" value="AMP-binding_C_3"/>
    <property type="match status" value="1"/>
</dbReference>
<evidence type="ECO:0000256" key="1">
    <source>
        <dbReference type="ARBA" id="ARBA00022598"/>
    </source>
</evidence>
<keyword evidence="1" id="KW-0436">Ligase</keyword>
<reference evidence="4" key="1">
    <citation type="submission" date="2020-05" db="EMBL/GenBank/DDBJ databases">
        <authorList>
            <person name="Chiriac C."/>
            <person name="Salcher M."/>
            <person name="Ghai R."/>
            <person name="Kavagutti S V."/>
        </authorList>
    </citation>
    <scope>NUCLEOTIDE SEQUENCE</scope>
</reference>
<sequence length="152" mass="16528">MDEQGYVKIVDRKKELIITSGGKNISPANLEAALKTIPLVGQAAAIGDNRKFCSAILVLDPEAATVWARAHGKEGVPLPELADDPEVVAEVQAGVDEINQQFAQVEQIKKFVLLGEEWLPDSDLLTPTSKLKRRGVNARYATEIESMYAGLD</sequence>
<organism evidence="4">
    <name type="scientific">freshwater metagenome</name>
    <dbReference type="NCBI Taxonomy" id="449393"/>
    <lineage>
        <taxon>unclassified sequences</taxon>
        <taxon>metagenomes</taxon>
        <taxon>ecological metagenomes</taxon>
    </lineage>
</organism>
<keyword evidence="3" id="KW-0443">Lipid metabolism</keyword>
<protein>
    <submittedName>
        <fullName evidence="4">Unannotated protein</fullName>
    </submittedName>
</protein>
<gene>
    <name evidence="4" type="ORF">UFOPK1493_04607</name>
</gene>
<dbReference type="AlphaFoldDB" id="A0A6J6GVK4"/>
<name>A0A6J6GVK4_9ZZZZ</name>
<proteinExistence type="predicted"/>
<dbReference type="InterPro" id="IPR045851">
    <property type="entry name" value="AMP-bd_C_sf"/>
</dbReference>
<dbReference type="GO" id="GO:0004467">
    <property type="term" value="F:long-chain fatty acid-CoA ligase activity"/>
    <property type="evidence" value="ECO:0007669"/>
    <property type="project" value="TreeGrafter"/>
</dbReference>
<dbReference type="SUPFAM" id="SSF56801">
    <property type="entry name" value="Acetyl-CoA synthetase-like"/>
    <property type="match status" value="1"/>
</dbReference>